<dbReference type="OrthoDB" id="4586300at2759"/>
<feature type="region of interest" description="Disordered" evidence="1">
    <location>
        <begin position="505"/>
        <end position="544"/>
    </location>
</feature>
<feature type="region of interest" description="Disordered" evidence="1">
    <location>
        <begin position="1"/>
        <end position="26"/>
    </location>
</feature>
<gene>
    <name evidence="2" type="ORF">MBM_02113</name>
</gene>
<accession>K1X4S8</accession>
<dbReference type="HOGENOM" id="CLU_520858_0_0_1"/>
<dbReference type="KEGG" id="mbe:MBM_02113"/>
<evidence type="ECO:0000313" key="3">
    <source>
        <dbReference type="Proteomes" id="UP000006753"/>
    </source>
</evidence>
<evidence type="ECO:0000313" key="2">
    <source>
        <dbReference type="EMBL" id="EKD20161.1"/>
    </source>
</evidence>
<dbReference type="EMBL" id="JH921430">
    <property type="protein sequence ID" value="EKD20161.1"/>
    <property type="molecule type" value="Genomic_DNA"/>
</dbReference>
<feature type="compositionally biased region" description="Polar residues" evidence="1">
    <location>
        <begin position="516"/>
        <end position="525"/>
    </location>
</feature>
<feature type="region of interest" description="Disordered" evidence="1">
    <location>
        <begin position="52"/>
        <end position="71"/>
    </location>
</feature>
<feature type="compositionally biased region" description="Basic residues" evidence="1">
    <location>
        <begin position="535"/>
        <end position="544"/>
    </location>
</feature>
<dbReference type="AlphaFoldDB" id="K1X4S8"/>
<dbReference type="GeneID" id="18758048"/>
<feature type="region of interest" description="Disordered" evidence="1">
    <location>
        <begin position="79"/>
        <end position="102"/>
    </location>
</feature>
<organism evidence="2 3">
    <name type="scientific">Marssonina brunnea f. sp. multigermtubi (strain MB_m1)</name>
    <name type="common">Marssonina leaf spot fungus</name>
    <dbReference type="NCBI Taxonomy" id="1072389"/>
    <lineage>
        <taxon>Eukaryota</taxon>
        <taxon>Fungi</taxon>
        <taxon>Dikarya</taxon>
        <taxon>Ascomycota</taxon>
        <taxon>Pezizomycotina</taxon>
        <taxon>Leotiomycetes</taxon>
        <taxon>Helotiales</taxon>
        <taxon>Drepanopezizaceae</taxon>
        <taxon>Drepanopeziza</taxon>
    </lineage>
</organism>
<evidence type="ECO:0000256" key="1">
    <source>
        <dbReference type="SAM" id="MobiDB-lite"/>
    </source>
</evidence>
<protein>
    <submittedName>
        <fullName evidence="2">Uncharacterized protein</fullName>
    </submittedName>
</protein>
<dbReference type="InParanoid" id="K1X4S8"/>
<keyword evidence="3" id="KW-1185">Reference proteome</keyword>
<dbReference type="OMA" id="DRFWFDD"/>
<dbReference type="eggNOG" id="ENOG502SEIT">
    <property type="taxonomic scope" value="Eukaryota"/>
</dbReference>
<dbReference type="Proteomes" id="UP000006753">
    <property type="component" value="Unassembled WGS sequence"/>
</dbReference>
<feature type="compositionally biased region" description="Low complexity" evidence="1">
    <location>
        <begin position="93"/>
        <end position="102"/>
    </location>
</feature>
<proteinExistence type="predicted"/>
<feature type="compositionally biased region" description="Basic and acidic residues" evidence="1">
    <location>
        <begin position="55"/>
        <end position="71"/>
    </location>
</feature>
<sequence length="544" mass="60963">MASFPNDNDKAPGRDEKPVPKPDNPFVQFRQFADAQVSSLLQGIIGLPSALSRRPAGDARWNDTDSDLRRRDDLQARRKELRESEPRNLNGQTETATTSGTSPTCYIFPGCQPSSNNTDELLGLETITKDVPLYSPVTKSLFAAHLRRYNEWDHEADWKIPGDNLSPLDMLPTALRAGNLFLSTGYNTTQRTQMVAYEALNCSSRFRSEYSLLPYLLFSSYSPLRLENSLSNPLSIDTFPYKAAFEDLLQTNLAVEDREGLLGGGNYHRNADQGEHAIDDVQKQLMLLEEQKLERMTAKREAHGISAQKTDGRTDYQGQWKQVLEEDEGNLFFMNDGLGKVVSDFLWMIKMQHIGLLQPREYPASISSKSAQTEQEMYGHFLRLSSSTPKTIDEWVKAGDKILSPLEKSETASDARKDNKGSIGIMREILEAAKQFSDAQVTSDGHVNTEAVQNRAISGQMKVPGNTDRVVSTSTTSDRTVHEDGTVETSITVWKRFGSGREITTTTHHCEDPASNGRNESNTPLEENEQESVHAKKKSGWFWN</sequence>
<reference evidence="2 3" key="1">
    <citation type="journal article" date="2012" name="BMC Genomics">
        <title>Sequencing the genome of Marssonina brunnea reveals fungus-poplar co-evolution.</title>
        <authorList>
            <person name="Zhu S."/>
            <person name="Cao Y.-Z."/>
            <person name="Jiang C."/>
            <person name="Tan B.-Y."/>
            <person name="Wang Z."/>
            <person name="Feng S."/>
            <person name="Zhang L."/>
            <person name="Su X.-H."/>
            <person name="Brejova B."/>
            <person name="Vinar T."/>
            <person name="Xu M."/>
            <person name="Wang M.-X."/>
            <person name="Zhang S.-G."/>
            <person name="Huang M.-R."/>
            <person name="Wu R."/>
            <person name="Zhou Y."/>
        </authorList>
    </citation>
    <scope>NUCLEOTIDE SEQUENCE [LARGE SCALE GENOMIC DNA]</scope>
    <source>
        <strain evidence="2 3">MB_m1</strain>
    </source>
</reference>
<feature type="compositionally biased region" description="Basic and acidic residues" evidence="1">
    <location>
        <begin position="7"/>
        <end position="20"/>
    </location>
</feature>
<name>K1X4S8_MARBU</name>